<sequence length="69" mass="7526">MQQPAPGLDLNRKVRAAFIAQGTTLKGWCRDNDIRFSNARECLIGSRNGPKSQALRARIIKASGMRAAA</sequence>
<dbReference type="Proteomes" id="UP000825388">
    <property type="component" value="Unassembled WGS sequence"/>
</dbReference>
<protein>
    <recommendedName>
        <fullName evidence="3">DNA-binding protein</fullName>
    </recommendedName>
</protein>
<accession>A0AAW4RQF9</accession>
<name>A0AAW4RQF9_XANCI</name>
<dbReference type="RefSeq" id="WP_089111754.1">
    <property type="nucleotide sequence ID" value="NZ_LOKL01000158.1"/>
</dbReference>
<proteinExistence type="predicted"/>
<reference evidence="1" key="1">
    <citation type="submission" date="2015-12" db="EMBL/GenBank/DDBJ databases">
        <authorList>
            <person name="Bansal K."/>
            <person name="Midha S."/>
            <person name="Patil P.B."/>
        </authorList>
    </citation>
    <scope>NUCLEOTIDE SEQUENCE</scope>
    <source>
        <strain evidence="1">LMG867</strain>
    </source>
</reference>
<dbReference type="AlphaFoldDB" id="A0AAW4RQF9"/>
<organism evidence="1 2">
    <name type="scientific">Xanthomonas citri pv. sesbaniae</name>
    <dbReference type="NCBI Taxonomy" id="473425"/>
    <lineage>
        <taxon>Bacteria</taxon>
        <taxon>Pseudomonadati</taxon>
        <taxon>Pseudomonadota</taxon>
        <taxon>Gammaproteobacteria</taxon>
        <taxon>Lysobacterales</taxon>
        <taxon>Lysobacteraceae</taxon>
        <taxon>Xanthomonas</taxon>
    </lineage>
</organism>
<evidence type="ECO:0000313" key="1">
    <source>
        <dbReference type="EMBL" id="MBZ3926374.1"/>
    </source>
</evidence>
<gene>
    <name evidence="1" type="ORF">Xseb_02625</name>
</gene>
<comment type="caution">
    <text evidence="1">The sequence shown here is derived from an EMBL/GenBank/DDBJ whole genome shotgun (WGS) entry which is preliminary data.</text>
</comment>
<dbReference type="EMBL" id="LOKL01000158">
    <property type="protein sequence ID" value="MBZ3926374.1"/>
    <property type="molecule type" value="Genomic_DNA"/>
</dbReference>
<evidence type="ECO:0000313" key="2">
    <source>
        <dbReference type="Proteomes" id="UP000825388"/>
    </source>
</evidence>
<evidence type="ECO:0008006" key="3">
    <source>
        <dbReference type="Google" id="ProtNLM"/>
    </source>
</evidence>